<feature type="transmembrane region" description="Helical" evidence="1">
    <location>
        <begin position="404"/>
        <end position="423"/>
    </location>
</feature>
<dbReference type="Proteomes" id="UP001597076">
    <property type="component" value="Unassembled WGS sequence"/>
</dbReference>
<feature type="transmembrane region" description="Helical" evidence="1">
    <location>
        <begin position="168"/>
        <end position="183"/>
    </location>
</feature>
<evidence type="ECO:0000313" key="4">
    <source>
        <dbReference type="Proteomes" id="UP001597076"/>
    </source>
</evidence>
<feature type="transmembrane region" description="Helical" evidence="1">
    <location>
        <begin position="189"/>
        <end position="205"/>
    </location>
</feature>
<dbReference type="InterPro" id="IPR038731">
    <property type="entry name" value="RgtA/B/C-like"/>
</dbReference>
<evidence type="ECO:0000259" key="2">
    <source>
        <dbReference type="Pfam" id="PF13231"/>
    </source>
</evidence>
<keyword evidence="1" id="KW-1133">Transmembrane helix</keyword>
<feature type="transmembrane region" description="Helical" evidence="1">
    <location>
        <begin position="338"/>
        <end position="360"/>
    </location>
</feature>
<keyword evidence="3" id="KW-0328">Glycosyltransferase</keyword>
<comment type="caution">
    <text evidence="3">The sequence shown here is derived from an EMBL/GenBank/DDBJ whole genome shotgun (WGS) entry which is preliminary data.</text>
</comment>
<proteinExistence type="predicted"/>
<dbReference type="AlphaFoldDB" id="A0ABD6BCL7"/>
<feature type="transmembrane region" description="Helical" evidence="1">
    <location>
        <begin position="306"/>
        <end position="326"/>
    </location>
</feature>
<feature type="transmembrane region" description="Helical" evidence="1">
    <location>
        <begin position="458"/>
        <end position="480"/>
    </location>
</feature>
<dbReference type="EMBL" id="JBHUDI010000003">
    <property type="protein sequence ID" value="MFD1562788.1"/>
    <property type="molecule type" value="Genomic_DNA"/>
</dbReference>
<feature type="domain" description="Glycosyltransferase RgtA/B/C/D-like" evidence="2">
    <location>
        <begin position="86"/>
        <end position="222"/>
    </location>
</feature>
<accession>A0ABD6BCL7</accession>
<evidence type="ECO:0000313" key="3">
    <source>
        <dbReference type="EMBL" id="MFD1562788.1"/>
    </source>
</evidence>
<keyword evidence="1" id="KW-0812">Transmembrane</keyword>
<name>A0ABD6BCL7_9EURY</name>
<dbReference type="RefSeq" id="WP_390284735.1">
    <property type="nucleotide sequence ID" value="NZ_JBHUDI010000003.1"/>
</dbReference>
<evidence type="ECO:0000256" key="1">
    <source>
        <dbReference type="SAM" id="Phobius"/>
    </source>
</evidence>
<sequence length="646" mass="72251">MGNRTGLNFDFPRPAQWKRPPNIILIIAVGILARLLIFDIASVNADTGLYLYDAQRFLEGGIPIADFPSRSPFFHAILSSILLTEIDPIVTTRLAMISISAMSGFGVYKIVDFLSGQKPAEFATILYLLTPLPLFWSLWLKTEPALVLLTIMVSYIYVSRFTEERVRLIYLFLVGILLGSGYLIRRSAIFYAVLIGLHFLYYRTVKRDEHILKEIPAVVVLASSMLTTILGGYVIISRGDLSATAELATYHLFGLMPLSPGPLTSNLVPYYILISVLAILVSSYIHSSDTYYSLFPSNMISPINQVIIGVASIGIISLLLITPEFSYQSIKSDMQEDFILGIIYLSLPIFLIFMVYLFTYIRSSNINKHASVLAYLTLTGIMIQFLKGIYTPSYPLTGYQGREVLVGVISILFITAILVTMFLPDINLNIFQEENSSFLIILPVGISAMYIFRDDPMLITYSQEILPYLSIISGIAVGQLREATSRFAFHGIAFILALSAVVGVLAAPVMISNMGGTVQPYDSDRGSISNVQAVGDLVEKKTSENDLVFTAQPLYAIQADRENVQDFSREWGDYRNGEGQQVMTNKIVDSMEKGEVVLVIKERRTEMVMKPSDEIRTTFESHYCRIDNDRLELSKAQIYIHKDYGC</sequence>
<reference evidence="3 4" key="1">
    <citation type="journal article" date="2019" name="Int. J. Syst. Evol. Microbiol.">
        <title>The Global Catalogue of Microorganisms (GCM) 10K type strain sequencing project: providing services to taxonomists for standard genome sequencing and annotation.</title>
        <authorList>
            <consortium name="The Broad Institute Genomics Platform"/>
            <consortium name="The Broad Institute Genome Sequencing Center for Infectious Disease"/>
            <person name="Wu L."/>
            <person name="Ma J."/>
        </authorList>
    </citation>
    <scope>NUCLEOTIDE SEQUENCE [LARGE SCALE GENOMIC DNA]</scope>
    <source>
        <strain evidence="3 4">CGMCC 1.12230</strain>
    </source>
</reference>
<feature type="transmembrane region" description="Helical" evidence="1">
    <location>
        <begin position="372"/>
        <end position="392"/>
    </location>
</feature>
<feature type="transmembrane region" description="Helical" evidence="1">
    <location>
        <begin position="487"/>
        <end position="511"/>
    </location>
</feature>
<keyword evidence="1" id="KW-0472">Membrane</keyword>
<organism evidence="3 4">
    <name type="scientific">Haloarchaeobius amylolyticus</name>
    <dbReference type="NCBI Taxonomy" id="1198296"/>
    <lineage>
        <taxon>Archaea</taxon>
        <taxon>Methanobacteriati</taxon>
        <taxon>Methanobacteriota</taxon>
        <taxon>Stenosarchaea group</taxon>
        <taxon>Halobacteria</taxon>
        <taxon>Halobacteriales</taxon>
        <taxon>Halorubellaceae</taxon>
        <taxon>Haloarchaeobius</taxon>
    </lineage>
</organism>
<feature type="transmembrane region" description="Helical" evidence="1">
    <location>
        <begin position="435"/>
        <end position="452"/>
    </location>
</feature>
<dbReference type="Pfam" id="PF13231">
    <property type="entry name" value="PMT_2"/>
    <property type="match status" value="1"/>
</dbReference>
<feature type="transmembrane region" description="Helical" evidence="1">
    <location>
        <begin position="217"/>
        <end position="236"/>
    </location>
</feature>
<gene>
    <name evidence="3" type="ORF">ACFR99_04420</name>
</gene>
<feature type="transmembrane region" description="Helical" evidence="1">
    <location>
        <begin position="89"/>
        <end position="108"/>
    </location>
</feature>
<feature type="transmembrane region" description="Helical" evidence="1">
    <location>
        <begin position="21"/>
        <end position="41"/>
    </location>
</feature>
<feature type="transmembrane region" description="Helical" evidence="1">
    <location>
        <begin position="145"/>
        <end position="161"/>
    </location>
</feature>
<keyword evidence="4" id="KW-1185">Reference proteome</keyword>
<feature type="transmembrane region" description="Helical" evidence="1">
    <location>
        <begin position="267"/>
        <end position="285"/>
    </location>
</feature>
<protein>
    <submittedName>
        <fullName evidence="3">ArnT family glycosyltransferase</fullName>
        <ecNumber evidence="3">2.4.-.-</ecNumber>
    </submittedName>
</protein>
<dbReference type="GO" id="GO:0016757">
    <property type="term" value="F:glycosyltransferase activity"/>
    <property type="evidence" value="ECO:0007669"/>
    <property type="project" value="UniProtKB-KW"/>
</dbReference>
<keyword evidence="3" id="KW-0808">Transferase</keyword>
<feature type="transmembrane region" description="Helical" evidence="1">
    <location>
        <begin position="120"/>
        <end position="139"/>
    </location>
</feature>
<dbReference type="EC" id="2.4.-.-" evidence="3"/>